<dbReference type="EMBL" id="JASBNA010000010">
    <property type="protein sequence ID" value="KAK7688437.1"/>
    <property type="molecule type" value="Genomic_DNA"/>
</dbReference>
<feature type="compositionally biased region" description="Acidic residues" evidence="1">
    <location>
        <begin position="1"/>
        <end position="31"/>
    </location>
</feature>
<organism evidence="2 3">
    <name type="scientific">Cerrena zonata</name>
    <dbReference type="NCBI Taxonomy" id="2478898"/>
    <lineage>
        <taxon>Eukaryota</taxon>
        <taxon>Fungi</taxon>
        <taxon>Dikarya</taxon>
        <taxon>Basidiomycota</taxon>
        <taxon>Agaricomycotina</taxon>
        <taxon>Agaricomycetes</taxon>
        <taxon>Polyporales</taxon>
        <taxon>Cerrenaceae</taxon>
        <taxon>Cerrena</taxon>
    </lineage>
</organism>
<comment type="caution">
    <text evidence="2">The sequence shown here is derived from an EMBL/GenBank/DDBJ whole genome shotgun (WGS) entry which is preliminary data.</text>
</comment>
<keyword evidence="3" id="KW-1185">Reference proteome</keyword>
<name>A0AAW0GEP5_9APHY</name>
<sequence length="118" mass="13377">MNVENEDEVEDPTSDSETDSSESDTVSDSDDREMFPLEDLEKIISENNAPNFHHHSVQVPNYTNPFIAHPELKEAFVETLQHVTTTNFISHGLGFHPEEWDNDRYPTGETICIGAWAS</sequence>
<proteinExistence type="predicted"/>
<dbReference type="AlphaFoldDB" id="A0AAW0GEP5"/>
<reference evidence="2 3" key="1">
    <citation type="submission" date="2022-09" db="EMBL/GenBank/DDBJ databases">
        <authorList>
            <person name="Palmer J.M."/>
        </authorList>
    </citation>
    <scope>NUCLEOTIDE SEQUENCE [LARGE SCALE GENOMIC DNA]</scope>
    <source>
        <strain evidence="2 3">DSM 7382</strain>
    </source>
</reference>
<evidence type="ECO:0000313" key="2">
    <source>
        <dbReference type="EMBL" id="KAK7688437.1"/>
    </source>
</evidence>
<protein>
    <submittedName>
        <fullName evidence="2">Uncharacterized protein</fullName>
    </submittedName>
</protein>
<evidence type="ECO:0000313" key="3">
    <source>
        <dbReference type="Proteomes" id="UP001385951"/>
    </source>
</evidence>
<evidence type="ECO:0000256" key="1">
    <source>
        <dbReference type="SAM" id="MobiDB-lite"/>
    </source>
</evidence>
<dbReference type="Proteomes" id="UP001385951">
    <property type="component" value="Unassembled WGS sequence"/>
</dbReference>
<gene>
    <name evidence="2" type="ORF">QCA50_007975</name>
</gene>
<accession>A0AAW0GEP5</accession>
<feature type="region of interest" description="Disordered" evidence="1">
    <location>
        <begin position="1"/>
        <end position="35"/>
    </location>
</feature>